<dbReference type="InterPro" id="IPR011611">
    <property type="entry name" value="PfkB_dom"/>
</dbReference>
<comment type="similarity">
    <text evidence="1">Belongs to the carbohydrate kinase PfkB family.</text>
</comment>
<keyword evidence="4" id="KW-0418">Kinase</keyword>
<protein>
    <submittedName>
        <fullName evidence="8">1-phosphofructokinase</fullName>
    </submittedName>
</protein>
<feature type="domain" description="Carbohydrate kinase PfkB" evidence="7">
    <location>
        <begin position="21"/>
        <end position="288"/>
    </location>
</feature>
<evidence type="ECO:0000256" key="3">
    <source>
        <dbReference type="ARBA" id="ARBA00022741"/>
    </source>
</evidence>
<dbReference type="EMBL" id="BOMQ01000053">
    <property type="protein sequence ID" value="GIE51033.1"/>
    <property type="molecule type" value="Genomic_DNA"/>
</dbReference>
<dbReference type="GO" id="GO:0016301">
    <property type="term" value="F:kinase activity"/>
    <property type="evidence" value="ECO:0007669"/>
    <property type="project" value="UniProtKB-KW"/>
</dbReference>
<dbReference type="PIRSF" id="PIRSF000535">
    <property type="entry name" value="1PFK/6PFK/LacC"/>
    <property type="match status" value="1"/>
</dbReference>
<sequence>MSHKGVMVFVPAPQLTVTLEQQHDKSELHVHPGGQGVWQARMITLLGAQVTLCSATGGEVGRVLEPLLKFHGVTLKTIKRDSGTGWYVHDRRSGKREELGEDPGQPLSRHEMDELYSLALAEGLRAGIAVLSGPAHPSVVPADIYRRLATDLGANGCKVIVDLSAAHLTAALEARPHVVKVSHEELIRDGMVKDGTTESLTRALHKLHADGARTALVSRADEGALALIDDRVYEVDMPKMVAAESRGAGDSMTAGVAAVLAQGGTLCDAVRTGAAAGALNVTRHGLGTGRIDAVQVLTERVRLTPVDAKVPV</sequence>
<reference evidence="8" key="1">
    <citation type="submission" date="2021-01" db="EMBL/GenBank/DDBJ databases">
        <title>Whole genome shotgun sequence of Actinoplanes nipponensis NBRC 14063.</title>
        <authorList>
            <person name="Komaki H."/>
            <person name="Tamura T."/>
        </authorList>
    </citation>
    <scope>NUCLEOTIDE SEQUENCE</scope>
    <source>
        <strain evidence="8">NBRC 14063</strain>
    </source>
</reference>
<dbReference type="Proteomes" id="UP000647172">
    <property type="component" value="Unassembled WGS sequence"/>
</dbReference>
<dbReference type="RefSeq" id="WP_239130500.1">
    <property type="nucleotide sequence ID" value="NZ_BOMQ01000053.1"/>
</dbReference>
<organism evidence="8 9">
    <name type="scientific">Actinoplanes nipponensis</name>
    <dbReference type="NCBI Taxonomy" id="135950"/>
    <lineage>
        <taxon>Bacteria</taxon>
        <taxon>Bacillati</taxon>
        <taxon>Actinomycetota</taxon>
        <taxon>Actinomycetes</taxon>
        <taxon>Micromonosporales</taxon>
        <taxon>Micromonosporaceae</taxon>
        <taxon>Actinoplanes</taxon>
    </lineage>
</organism>
<dbReference type="InterPro" id="IPR029056">
    <property type="entry name" value="Ribokinase-like"/>
</dbReference>
<evidence type="ECO:0000313" key="9">
    <source>
        <dbReference type="Proteomes" id="UP000647172"/>
    </source>
</evidence>
<dbReference type="PANTHER" id="PTHR46566">
    <property type="entry name" value="1-PHOSPHOFRUCTOKINASE-RELATED"/>
    <property type="match status" value="1"/>
</dbReference>
<gene>
    <name evidence="8" type="primary">fruK</name>
    <name evidence="8" type="ORF">Ani05nite_45670</name>
</gene>
<keyword evidence="2 6" id="KW-0808">Transferase</keyword>
<comment type="caution">
    <text evidence="8">The sequence shown here is derived from an EMBL/GenBank/DDBJ whole genome shotgun (WGS) entry which is preliminary data.</text>
</comment>
<dbReference type="AlphaFoldDB" id="A0A919MQY6"/>
<keyword evidence="9" id="KW-1185">Reference proteome</keyword>
<dbReference type="Pfam" id="PF00294">
    <property type="entry name" value="PfkB"/>
    <property type="match status" value="1"/>
</dbReference>
<evidence type="ECO:0000256" key="2">
    <source>
        <dbReference type="ARBA" id="ARBA00022679"/>
    </source>
</evidence>
<dbReference type="SUPFAM" id="SSF53613">
    <property type="entry name" value="Ribokinase-like"/>
    <property type="match status" value="1"/>
</dbReference>
<dbReference type="Gene3D" id="3.40.1190.20">
    <property type="match status" value="1"/>
</dbReference>
<dbReference type="GO" id="GO:0005524">
    <property type="term" value="F:ATP binding"/>
    <property type="evidence" value="ECO:0007669"/>
    <property type="project" value="UniProtKB-KW"/>
</dbReference>
<proteinExistence type="inferred from homology"/>
<keyword evidence="3" id="KW-0547">Nucleotide-binding</keyword>
<accession>A0A919MQY6</accession>
<evidence type="ECO:0000259" key="7">
    <source>
        <dbReference type="Pfam" id="PF00294"/>
    </source>
</evidence>
<dbReference type="InterPro" id="IPR017583">
    <property type="entry name" value="Tagatose/fructose_Pkinase"/>
</dbReference>
<evidence type="ECO:0000256" key="5">
    <source>
        <dbReference type="ARBA" id="ARBA00022840"/>
    </source>
</evidence>
<evidence type="ECO:0000256" key="6">
    <source>
        <dbReference type="PIRNR" id="PIRNR000535"/>
    </source>
</evidence>
<evidence type="ECO:0000313" key="8">
    <source>
        <dbReference type="EMBL" id="GIE51033.1"/>
    </source>
</evidence>
<dbReference type="PANTHER" id="PTHR46566:SF2">
    <property type="entry name" value="ATP-DEPENDENT 6-PHOSPHOFRUCTOKINASE ISOZYME 2"/>
    <property type="match status" value="1"/>
</dbReference>
<dbReference type="GO" id="GO:0005975">
    <property type="term" value="P:carbohydrate metabolic process"/>
    <property type="evidence" value="ECO:0007669"/>
    <property type="project" value="InterPro"/>
</dbReference>
<keyword evidence="5" id="KW-0067">ATP-binding</keyword>
<evidence type="ECO:0000256" key="1">
    <source>
        <dbReference type="ARBA" id="ARBA00010688"/>
    </source>
</evidence>
<dbReference type="GO" id="GO:0016773">
    <property type="term" value="F:phosphotransferase activity, alcohol group as acceptor"/>
    <property type="evidence" value="ECO:0007669"/>
    <property type="project" value="InterPro"/>
</dbReference>
<evidence type="ECO:0000256" key="4">
    <source>
        <dbReference type="ARBA" id="ARBA00022777"/>
    </source>
</evidence>
<name>A0A919MQY6_9ACTN</name>